<reference evidence="2 3" key="1">
    <citation type="journal article" date="2019" name="Int. J. Syst. Evol. Microbiol.">
        <title>The Global Catalogue of Microorganisms (GCM) 10K type strain sequencing project: providing services to taxonomists for standard genome sequencing and annotation.</title>
        <authorList>
            <consortium name="The Broad Institute Genomics Platform"/>
            <consortium name="The Broad Institute Genome Sequencing Center for Infectious Disease"/>
            <person name="Wu L."/>
            <person name="Ma J."/>
        </authorList>
    </citation>
    <scope>NUCLEOTIDE SEQUENCE [LARGE SCALE GENOMIC DNA]</scope>
    <source>
        <strain evidence="2 3">IBRC-M 10256</strain>
    </source>
</reference>
<name>A0ABD5NTS6_9EURY</name>
<dbReference type="AlphaFoldDB" id="A0ABD5NTS6"/>
<evidence type="ECO:0000256" key="1">
    <source>
        <dbReference type="ARBA" id="ARBA00022649"/>
    </source>
</evidence>
<accession>A0ABD5NTS6</accession>
<keyword evidence="1" id="KW-1277">Toxin-antitoxin system</keyword>
<organism evidence="2 3">
    <name type="scientific">Halovivax cerinus</name>
    <dbReference type="NCBI Taxonomy" id="1487865"/>
    <lineage>
        <taxon>Archaea</taxon>
        <taxon>Methanobacteriati</taxon>
        <taxon>Methanobacteriota</taxon>
        <taxon>Stenosarchaea group</taxon>
        <taxon>Halobacteria</taxon>
        <taxon>Halobacteriales</taxon>
        <taxon>Natrialbaceae</taxon>
        <taxon>Halovivax</taxon>
    </lineage>
</organism>
<evidence type="ECO:0000313" key="2">
    <source>
        <dbReference type="EMBL" id="MFC3960330.1"/>
    </source>
</evidence>
<proteinExistence type="predicted"/>
<evidence type="ECO:0000313" key="3">
    <source>
        <dbReference type="Proteomes" id="UP001595846"/>
    </source>
</evidence>
<dbReference type="RefSeq" id="WP_256532605.1">
    <property type="nucleotide sequence ID" value="NZ_CP101824.1"/>
</dbReference>
<dbReference type="Proteomes" id="UP001595846">
    <property type="component" value="Unassembled WGS sequence"/>
</dbReference>
<dbReference type="EMBL" id="JBHSAQ010000016">
    <property type="protein sequence ID" value="MFC3960330.1"/>
    <property type="molecule type" value="Genomic_DNA"/>
</dbReference>
<gene>
    <name evidence="2" type="ORF">ACFOUR_18415</name>
</gene>
<dbReference type="Pfam" id="PF02697">
    <property type="entry name" value="VAPB_antitox"/>
    <property type="match status" value="1"/>
</dbReference>
<sequence length="84" mass="9742">MGETEYREIRLTEDAYQRLEACRRPDESISEVVERIAGERSLVELAGLVTDEEASAMRKAIRKRERQYRARLGRDATEIEVTRG</sequence>
<comment type="caution">
    <text evidence="2">The sequence shown here is derived from an EMBL/GenBank/DDBJ whole genome shotgun (WGS) entry which is preliminary data.</text>
</comment>
<dbReference type="InterPro" id="IPR003847">
    <property type="entry name" value="Put_antitoxin"/>
</dbReference>
<protein>
    <submittedName>
        <fullName evidence="2">Antitoxin VapB family protein</fullName>
    </submittedName>
</protein>
<keyword evidence="3" id="KW-1185">Reference proteome</keyword>
<dbReference type="GeneID" id="73901703"/>